<dbReference type="RefSeq" id="YP_008771501.1">
    <property type="nucleotide sequence ID" value="NC_022771.1"/>
</dbReference>
<dbReference type="EMBL" id="KF669652">
    <property type="protein sequence ID" value="AGY47400.1"/>
    <property type="molecule type" value="Genomic_DNA"/>
</dbReference>
<evidence type="ECO:0000313" key="3">
    <source>
        <dbReference type="Proteomes" id="UP000017648"/>
    </source>
</evidence>
<feature type="region of interest" description="Disordered" evidence="1">
    <location>
        <begin position="249"/>
        <end position="395"/>
    </location>
</feature>
<evidence type="ECO:0000313" key="2">
    <source>
        <dbReference type="EMBL" id="AGY47400.1"/>
    </source>
</evidence>
<proteinExistence type="predicted"/>
<dbReference type="GeneID" id="17960059"/>
<feature type="compositionally biased region" description="Low complexity" evidence="1">
    <location>
        <begin position="354"/>
        <end position="365"/>
    </location>
</feature>
<keyword evidence="3" id="KW-1185">Reference proteome</keyword>
<reference evidence="2 3" key="1">
    <citation type="journal article" date="2013" name="Genome Announc.">
        <title>Complete Genome of Bacillus subtilis Myophage Grass.</title>
        <authorList>
            <person name="Miller S.Y."/>
            <person name="Colquhoun J.M."/>
            <person name="Perl A.L."/>
            <person name="Chamakura K.R."/>
            <person name="Kuty Everett G.F."/>
        </authorList>
    </citation>
    <scope>NUCLEOTIDE SEQUENCE [LARGE SCALE GENOMIC DNA]</scope>
</reference>
<evidence type="ECO:0000256" key="1">
    <source>
        <dbReference type="SAM" id="MobiDB-lite"/>
    </source>
</evidence>
<sequence length="420" mass="45781">MSFLDIVNQEAGKLKSSGNTDRVEYPKTKHDRIFAGKDNQIAVQILPSADLNGQFWKKIRKLYLTTVSSQGKEVKANFTLDGDENPGSMLEQKYMEWVERDVLPKGRYGIPTPNEFYLVNAVRLVQDAAGNWTQERDTTGQLVVRVLELKPSAMQDILNKIQNTMYNISNTQLAFLHPDKSCVTQIEKPADNESPKKYKFHVFPHLLLPPLGQGWEQQLEDLEEQGTPTERLVNGDKWVQAFIDMMEGRKPNQNQGQNAAPAPTVNPYAAQQPNANPFAGQQPPATNPFAGQPAPADNPLAGQVPQQNTYGQPAPAPAAPQQPNITMPTGMGEPTPPPAQPQVNANPATPPVQPQAAPAQPAQPTGGLVSDPLPTDFGTTHQVGSDPANEVPLHSVETNSNGLLDVNALLQQEVGDLPTE</sequence>
<name>U5PTU7_BPGRA</name>
<evidence type="ECO:0008006" key="4">
    <source>
        <dbReference type="Google" id="ProtNLM"/>
    </source>
</evidence>
<dbReference type="OrthoDB" id="4610at10239"/>
<organismHost>
    <name type="scientific">Bacillus subtilis</name>
    <dbReference type="NCBI Taxonomy" id="1423"/>
</organismHost>
<accession>U5PTU7</accession>
<feature type="compositionally biased region" description="Low complexity" evidence="1">
    <location>
        <begin position="321"/>
        <end position="333"/>
    </location>
</feature>
<dbReference type="KEGG" id="vg:17960059"/>
<protein>
    <recommendedName>
        <fullName evidence="4">SsDNA binding domain protein</fullName>
    </recommendedName>
</protein>
<organism evidence="2 3">
    <name type="scientific">Bacillus phage Grass</name>
    <dbReference type="NCBI Taxonomy" id="1406785"/>
    <lineage>
        <taxon>Viruses</taxon>
        <taxon>Duplodnaviria</taxon>
        <taxon>Heunggongvirae</taxon>
        <taxon>Uroviricota</taxon>
        <taxon>Caudoviricetes</taxon>
        <taxon>Herelleviridae</taxon>
        <taxon>Bastillevirinae</taxon>
        <taxon>Nitunavirus</taxon>
        <taxon>Nitunavirus grass</taxon>
    </lineage>
</organism>
<gene>
    <name evidence="2" type="ORF">Grass_135</name>
</gene>
<dbReference type="Proteomes" id="UP000017648">
    <property type="component" value="Segment"/>
</dbReference>